<sequence>MCATLALRRRDRLAPAVEREIEFVCHSTAYAAFGASEPQLLPVVSMLDYFTATPETSRQTRAFPFLLQLLHFAGLTFHAYF</sequence>
<gene>
    <name evidence="1" type="ORF">NDU88_007639</name>
</gene>
<protein>
    <submittedName>
        <fullName evidence="1">Uncharacterized protein</fullName>
    </submittedName>
</protein>
<comment type="caution">
    <text evidence="1">The sequence shown here is derived from an EMBL/GenBank/DDBJ whole genome shotgun (WGS) entry which is preliminary data.</text>
</comment>
<dbReference type="EMBL" id="JANPWB010000010">
    <property type="protein sequence ID" value="KAJ1141306.1"/>
    <property type="molecule type" value="Genomic_DNA"/>
</dbReference>
<name>A0AAV7QLB0_PLEWA</name>
<keyword evidence="2" id="KW-1185">Reference proteome</keyword>
<proteinExistence type="predicted"/>
<evidence type="ECO:0000313" key="2">
    <source>
        <dbReference type="Proteomes" id="UP001066276"/>
    </source>
</evidence>
<reference evidence="1" key="1">
    <citation type="journal article" date="2022" name="bioRxiv">
        <title>Sequencing and chromosome-scale assembly of the giantPleurodeles waltlgenome.</title>
        <authorList>
            <person name="Brown T."/>
            <person name="Elewa A."/>
            <person name="Iarovenko S."/>
            <person name="Subramanian E."/>
            <person name="Araus A.J."/>
            <person name="Petzold A."/>
            <person name="Susuki M."/>
            <person name="Suzuki K.-i.T."/>
            <person name="Hayashi T."/>
            <person name="Toyoda A."/>
            <person name="Oliveira C."/>
            <person name="Osipova E."/>
            <person name="Leigh N.D."/>
            <person name="Simon A."/>
            <person name="Yun M.H."/>
        </authorList>
    </citation>
    <scope>NUCLEOTIDE SEQUENCE</scope>
    <source>
        <strain evidence="1">20211129_DDA</strain>
        <tissue evidence="1">Liver</tissue>
    </source>
</reference>
<dbReference type="Proteomes" id="UP001066276">
    <property type="component" value="Chromosome 6"/>
</dbReference>
<dbReference type="AlphaFoldDB" id="A0AAV7QLB0"/>
<accession>A0AAV7QLB0</accession>
<evidence type="ECO:0000313" key="1">
    <source>
        <dbReference type="EMBL" id="KAJ1141306.1"/>
    </source>
</evidence>
<organism evidence="1 2">
    <name type="scientific">Pleurodeles waltl</name>
    <name type="common">Iberian ribbed newt</name>
    <dbReference type="NCBI Taxonomy" id="8319"/>
    <lineage>
        <taxon>Eukaryota</taxon>
        <taxon>Metazoa</taxon>
        <taxon>Chordata</taxon>
        <taxon>Craniata</taxon>
        <taxon>Vertebrata</taxon>
        <taxon>Euteleostomi</taxon>
        <taxon>Amphibia</taxon>
        <taxon>Batrachia</taxon>
        <taxon>Caudata</taxon>
        <taxon>Salamandroidea</taxon>
        <taxon>Salamandridae</taxon>
        <taxon>Pleurodelinae</taxon>
        <taxon>Pleurodeles</taxon>
    </lineage>
</organism>